<protein>
    <recommendedName>
        <fullName evidence="3">Endonuclease/exonuclease/phosphatase family protein</fullName>
    </recommendedName>
</protein>
<evidence type="ECO:0000313" key="1">
    <source>
        <dbReference type="EMBL" id="KAK6752294.1"/>
    </source>
</evidence>
<evidence type="ECO:0000313" key="2">
    <source>
        <dbReference type="Proteomes" id="UP001303046"/>
    </source>
</evidence>
<reference evidence="1 2" key="1">
    <citation type="submission" date="2023-08" db="EMBL/GenBank/DDBJ databases">
        <title>A Necator americanus chromosomal reference genome.</title>
        <authorList>
            <person name="Ilik V."/>
            <person name="Petrzelkova K.J."/>
            <person name="Pardy F."/>
            <person name="Fuh T."/>
            <person name="Niatou-Singa F.S."/>
            <person name="Gouil Q."/>
            <person name="Baker L."/>
            <person name="Ritchie M.E."/>
            <person name="Jex A.R."/>
            <person name="Gazzola D."/>
            <person name="Li H."/>
            <person name="Toshio Fujiwara R."/>
            <person name="Zhan B."/>
            <person name="Aroian R.V."/>
            <person name="Pafco B."/>
            <person name="Schwarz E.M."/>
        </authorList>
    </citation>
    <scope>NUCLEOTIDE SEQUENCE [LARGE SCALE GENOMIC DNA]</scope>
    <source>
        <strain evidence="1 2">Aroian</strain>
        <tissue evidence="1">Whole animal</tissue>
    </source>
</reference>
<evidence type="ECO:0008006" key="3">
    <source>
        <dbReference type="Google" id="ProtNLM"/>
    </source>
</evidence>
<keyword evidence="2" id="KW-1185">Reference proteome</keyword>
<gene>
    <name evidence="1" type="primary">Necator_chrIV.g16908</name>
    <name evidence="1" type="ORF">RB195_003610</name>
</gene>
<dbReference type="EMBL" id="JAVFWL010000004">
    <property type="protein sequence ID" value="KAK6752294.1"/>
    <property type="molecule type" value="Genomic_DNA"/>
</dbReference>
<dbReference type="InterPro" id="IPR036691">
    <property type="entry name" value="Endo/exonu/phosph_ase_sf"/>
</dbReference>
<accession>A0ABR1DPC7</accession>
<organism evidence="1 2">
    <name type="scientific">Necator americanus</name>
    <name type="common">Human hookworm</name>
    <dbReference type="NCBI Taxonomy" id="51031"/>
    <lineage>
        <taxon>Eukaryota</taxon>
        <taxon>Metazoa</taxon>
        <taxon>Ecdysozoa</taxon>
        <taxon>Nematoda</taxon>
        <taxon>Chromadorea</taxon>
        <taxon>Rhabditida</taxon>
        <taxon>Rhabditina</taxon>
        <taxon>Rhabditomorpha</taxon>
        <taxon>Strongyloidea</taxon>
        <taxon>Ancylostomatidae</taxon>
        <taxon>Bunostominae</taxon>
        <taxon>Necator</taxon>
    </lineage>
</organism>
<name>A0ABR1DPC7_NECAM</name>
<dbReference type="SUPFAM" id="SSF56219">
    <property type="entry name" value="DNase I-like"/>
    <property type="match status" value="1"/>
</dbReference>
<dbReference type="Gene3D" id="3.60.10.10">
    <property type="entry name" value="Endonuclease/exonuclease/phosphatase"/>
    <property type="match status" value="1"/>
</dbReference>
<sequence>MGRTGLQELYRLPKQKRTRMAICTYNACTLASEAAIEDPMMQAKKIKYDVIGLTEMRRCHPLNAVYESGEELFLGTCDSRGVGEVGVLVNTSMAKNIDSFDQLTTRIGRLRMRRCGPTPALTIFVAYAPTSSYEEEEVEAFYMDLEKFYREDHAFYNVIIGDFNAKIGDFNVKIGPRRTPEELHIGTHGLQWIDQGKRLSEFIMATKTVHGNSQFQKPSSLRWKCETSHTTQNNTECWHR</sequence>
<comment type="caution">
    <text evidence="1">The sequence shown here is derived from an EMBL/GenBank/DDBJ whole genome shotgun (WGS) entry which is preliminary data.</text>
</comment>
<dbReference type="Proteomes" id="UP001303046">
    <property type="component" value="Unassembled WGS sequence"/>
</dbReference>
<proteinExistence type="predicted"/>